<protein>
    <submittedName>
        <fullName evidence="2">MOSC domain-containing protein</fullName>
    </submittedName>
</protein>
<dbReference type="AlphaFoldDB" id="A0A9Q7EWK6"/>
<dbReference type="PROSITE" id="PS51340">
    <property type="entry name" value="MOSC"/>
    <property type="match status" value="1"/>
</dbReference>
<keyword evidence="3" id="KW-1185">Reference proteome</keyword>
<organism evidence="2 3">
    <name type="scientific">Aminithiophilus ramosus</name>
    <dbReference type="NCBI Taxonomy" id="3029084"/>
    <lineage>
        <taxon>Bacteria</taxon>
        <taxon>Thermotogati</taxon>
        <taxon>Synergistota</taxon>
        <taxon>Synergistia</taxon>
        <taxon>Synergistales</taxon>
        <taxon>Aminithiophilaceae</taxon>
        <taxon>Aminithiophilus</taxon>
    </lineage>
</organism>
<dbReference type="PANTHER" id="PTHR36930:SF1">
    <property type="entry name" value="MOSC DOMAIN-CONTAINING PROTEIN"/>
    <property type="match status" value="1"/>
</dbReference>
<dbReference type="Gene3D" id="2.40.33.20">
    <property type="entry name" value="PK beta-barrel domain-like"/>
    <property type="match status" value="1"/>
</dbReference>
<dbReference type="GO" id="GO:0030151">
    <property type="term" value="F:molybdenum ion binding"/>
    <property type="evidence" value="ECO:0007669"/>
    <property type="project" value="InterPro"/>
</dbReference>
<dbReference type="GO" id="GO:0030170">
    <property type="term" value="F:pyridoxal phosphate binding"/>
    <property type="evidence" value="ECO:0007669"/>
    <property type="project" value="InterPro"/>
</dbReference>
<evidence type="ECO:0000313" key="2">
    <source>
        <dbReference type="EMBL" id="QTX31690.1"/>
    </source>
</evidence>
<dbReference type="InterPro" id="IPR011037">
    <property type="entry name" value="Pyrv_Knase-like_insert_dom_sf"/>
</dbReference>
<dbReference type="InterPro" id="IPR005302">
    <property type="entry name" value="MoCF_Sase_C"/>
</dbReference>
<dbReference type="InterPro" id="IPR052716">
    <property type="entry name" value="MOSC_domain"/>
</dbReference>
<reference evidence="3" key="1">
    <citation type="submission" date="2021-04" db="EMBL/GenBank/DDBJ databases">
        <title>A novel Synergistetes isolate from a pyrite-forming mixed culture.</title>
        <authorList>
            <person name="Bunk B."/>
            <person name="Sproer C."/>
            <person name="Spring S."/>
            <person name="Pester M."/>
        </authorList>
    </citation>
    <scope>NUCLEOTIDE SEQUENCE [LARGE SCALE GENOMIC DNA]</scope>
    <source>
        <strain evidence="3">J.5.4.2-T.3.5.2</strain>
    </source>
</reference>
<dbReference type="GO" id="GO:0003824">
    <property type="term" value="F:catalytic activity"/>
    <property type="evidence" value="ECO:0007669"/>
    <property type="project" value="InterPro"/>
</dbReference>
<accession>A0A9Q7EWK6</accession>
<dbReference type="PANTHER" id="PTHR36930">
    <property type="entry name" value="METAL-SULFUR CLUSTER BIOSYNTHESIS PROTEINS YUAD-RELATED"/>
    <property type="match status" value="1"/>
</dbReference>
<dbReference type="SUPFAM" id="SSF50800">
    <property type="entry name" value="PK beta-barrel domain-like"/>
    <property type="match status" value="1"/>
</dbReference>
<gene>
    <name evidence="2" type="ORF">KAR29_10045</name>
</gene>
<dbReference type="Pfam" id="PF03473">
    <property type="entry name" value="MOSC"/>
    <property type="match status" value="1"/>
</dbReference>
<name>A0A9Q7EWK6_9BACT</name>
<dbReference type="EMBL" id="CP072943">
    <property type="protein sequence ID" value="QTX31690.1"/>
    <property type="molecule type" value="Genomic_DNA"/>
</dbReference>
<sequence>MEGKRGTIAAVCTSEAKGTAKTDVGEAFLVVEKGLEGDAHAGFAHRQVSLLSLEDIEVAAEKLPELRPGSFAENLTVRGIDLSGVAIGDRLRAGEALLEISQIGKTCHTKCEIYHRTGDCIMPRKGLFCRVLEGGWVRRGDAVELLAR</sequence>
<dbReference type="RefSeq" id="WP_274372862.1">
    <property type="nucleotide sequence ID" value="NZ_CP072943.1"/>
</dbReference>
<dbReference type="KEGG" id="aram:KAR29_10045"/>
<dbReference type="Proteomes" id="UP000671879">
    <property type="component" value="Chromosome"/>
</dbReference>
<feature type="domain" description="MOSC" evidence="1">
    <location>
        <begin position="22"/>
        <end position="146"/>
    </location>
</feature>
<proteinExistence type="predicted"/>
<evidence type="ECO:0000259" key="1">
    <source>
        <dbReference type="PROSITE" id="PS51340"/>
    </source>
</evidence>
<evidence type="ECO:0000313" key="3">
    <source>
        <dbReference type="Proteomes" id="UP000671879"/>
    </source>
</evidence>